<protein>
    <submittedName>
        <fullName evidence="1">Uncharacterized protein</fullName>
    </submittedName>
</protein>
<keyword evidence="2" id="KW-1185">Reference proteome</keyword>
<dbReference type="Proteomes" id="UP000000238">
    <property type="component" value="Chromosome"/>
</dbReference>
<evidence type="ECO:0000313" key="2">
    <source>
        <dbReference type="Proteomes" id="UP000000238"/>
    </source>
</evidence>
<dbReference type="RefSeq" id="WP_011399408.1">
    <property type="nucleotide sequence ID" value="NC_007645.1"/>
</dbReference>
<dbReference type="AlphaFoldDB" id="Q2SAH5"/>
<dbReference type="KEGG" id="hch:HCH_05693"/>
<dbReference type="OrthoDB" id="6193694at2"/>
<name>Q2SAH5_HAHCH</name>
<dbReference type="STRING" id="349521.HCH_05693"/>
<organism evidence="1 2">
    <name type="scientific">Hahella chejuensis (strain KCTC 2396)</name>
    <dbReference type="NCBI Taxonomy" id="349521"/>
    <lineage>
        <taxon>Bacteria</taxon>
        <taxon>Pseudomonadati</taxon>
        <taxon>Pseudomonadota</taxon>
        <taxon>Gammaproteobacteria</taxon>
        <taxon>Oceanospirillales</taxon>
        <taxon>Hahellaceae</taxon>
        <taxon>Hahella</taxon>
    </lineage>
</organism>
<dbReference type="EMBL" id="CP000155">
    <property type="protein sequence ID" value="ABC32349.1"/>
    <property type="molecule type" value="Genomic_DNA"/>
</dbReference>
<proteinExistence type="predicted"/>
<dbReference type="HOGENOM" id="CLU_073272_0_0_6"/>
<accession>Q2SAH5</accession>
<reference evidence="1 2" key="1">
    <citation type="journal article" date="2005" name="Nucleic Acids Res.">
        <title>Genomic blueprint of Hahella chejuensis, a marine microbe producing an algicidal agent.</title>
        <authorList>
            <person name="Jeong H."/>
            <person name="Yim J.H."/>
            <person name="Lee C."/>
            <person name="Choi S.-H."/>
            <person name="Park Y.K."/>
            <person name="Yoon S.H."/>
            <person name="Hur C.-G."/>
            <person name="Kang H.-Y."/>
            <person name="Kim D."/>
            <person name="Lee H.H."/>
            <person name="Park K.H."/>
            <person name="Park S.-H."/>
            <person name="Park H.-S."/>
            <person name="Lee H.K."/>
            <person name="Oh T.K."/>
            <person name="Kim J.F."/>
        </authorList>
    </citation>
    <scope>NUCLEOTIDE SEQUENCE [LARGE SCALE GENOMIC DNA]</scope>
    <source>
        <strain evidence="1 2">KCTC 2396</strain>
    </source>
</reference>
<gene>
    <name evidence="1" type="ordered locus">HCH_05693</name>
</gene>
<sequence length="316" mass="35966">MTTDSITLEALTLILRLLNSPAPTIAGSLLFEEFPGVAYELVNRLFLTPTGCLGYLTHGHQGFADLTWCSETRRHRYFSSSAGWVSVPAEEIHRYTVDVDRLLLWLQGFFTIGAHYRVTPLLDDWLWHLGATRIRGYRVNLYFVRSLDTTERLLSVMKELRKESARAPAIVVSTSSKLPTGIDMPQDIALVSLDRLLSRTGGYCVLDELSVLSILQGYSEASENEGGIGLRFSTDFRRVRWNGQWYTLTKKQSAVMEALYREGGRAHKDLLRAEAETNEELHRIMRNKIDGKWVIHPLWNSLIKKEGGGYYFLDGY</sequence>
<dbReference type="eggNOG" id="COG0745">
    <property type="taxonomic scope" value="Bacteria"/>
</dbReference>
<evidence type="ECO:0000313" key="1">
    <source>
        <dbReference type="EMBL" id="ABC32349.1"/>
    </source>
</evidence>